<dbReference type="InterPro" id="IPR036582">
    <property type="entry name" value="Mao_N_sf"/>
</dbReference>
<dbReference type="AlphaFoldDB" id="A0A328U3B1"/>
<dbReference type="Gene3D" id="3.30.457.10">
    <property type="entry name" value="Copper amine oxidase-like, N-terminal domain"/>
    <property type="match status" value="1"/>
</dbReference>
<dbReference type="InterPro" id="IPR002110">
    <property type="entry name" value="Ankyrin_rpt"/>
</dbReference>
<proteinExistence type="predicted"/>
<dbReference type="InterPro" id="IPR012854">
    <property type="entry name" value="Cu_amine_oxidase-like_N"/>
</dbReference>
<evidence type="ECO:0000256" key="2">
    <source>
        <dbReference type="ARBA" id="ARBA00023043"/>
    </source>
</evidence>
<evidence type="ECO:0000313" key="4">
    <source>
        <dbReference type="EMBL" id="RAP75931.1"/>
    </source>
</evidence>
<dbReference type="InterPro" id="IPR050745">
    <property type="entry name" value="Multifunctional_regulatory"/>
</dbReference>
<dbReference type="OrthoDB" id="2577488at2"/>
<organism evidence="4 5">
    <name type="scientific">Paenibacillus montanisoli</name>
    <dbReference type="NCBI Taxonomy" id="2081970"/>
    <lineage>
        <taxon>Bacteria</taxon>
        <taxon>Bacillati</taxon>
        <taxon>Bacillota</taxon>
        <taxon>Bacilli</taxon>
        <taxon>Bacillales</taxon>
        <taxon>Paenibacillaceae</taxon>
        <taxon>Paenibacillus</taxon>
    </lineage>
</organism>
<evidence type="ECO:0000256" key="1">
    <source>
        <dbReference type="ARBA" id="ARBA00022737"/>
    </source>
</evidence>
<dbReference type="PANTHER" id="PTHR24189:SF50">
    <property type="entry name" value="ANKYRIN REPEAT AND SOCS BOX PROTEIN 2"/>
    <property type="match status" value="1"/>
</dbReference>
<dbReference type="SUPFAM" id="SSF55383">
    <property type="entry name" value="Copper amine oxidase, domain N"/>
    <property type="match status" value="2"/>
</dbReference>
<dbReference type="Gene3D" id="1.25.40.20">
    <property type="entry name" value="Ankyrin repeat-containing domain"/>
    <property type="match status" value="2"/>
</dbReference>
<dbReference type="InterPro" id="IPR036770">
    <property type="entry name" value="Ankyrin_rpt-contain_sf"/>
</dbReference>
<keyword evidence="2" id="KW-0040">ANK repeat</keyword>
<keyword evidence="1" id="KW-0677">Repeat</keyword>
<gene>
    <name evidence="4" type="ORF">DL346_10900</name>
</gene>
<dbReference type="Proteomes" id="UP000249260">
    <property type="component" value="Unassembled WGS sequence"/>
</dbReference>
<accession>A0A328U3B1</accession>
<dbReference type="RefSeq" id="WP_112882156.1">
    <property type="nucleotide sequence ID" value="NZ_QLUW01000002.1"/>
</dbReference>
<dbReference type="EMBL" id="QLUW01000002">
    <property type="protein sequence ID" value="RAP75931.1"/>
    <property type="molecule type" value="Genomic_DNA"/>
</dbReference>
<evidence type="ECO:0000259" key="3">
    <source>
        <dbReference type="Pfam" id="PF07833"/>
    </source>
</evidence>
<sequence length="530" mass="58225">MKKRFDYIPCHLLLKGILCASVLFTGLPTALEASQPIVSKPVASAPIKVYVNGQPIHLPVAPLIMNGKLMLPAKAMFDAIGARIHLQNRRITVVKGMNRIDGRLSSNKVIKRNQTFALSAMPILINNRLFVPAKFVSLVLEREVTFDSKSKSVHFGYSEDQMQSFQRQLFQAAGTGDVLAIEAIIRRGVDINKILIHEYGYARALDYAIINDHIEAAKVLLEHGATYDKQNAFRVLITQNGAMMKLLLKHGLDPNLKSPATNQTLLSQACGTVYAINPDRSETPIIPSVQIVKLLLDDGGDPSRDNSLSNAIRSTSRTNVQLLIQHGADPYLKDSSGASPYEWSVALGNSSWLTPIPEHVIPTLVIQRSNGTPLKRGALLLKGISNISFNQQSFDWSGDELYFDVPDGEYGITGIVSAGAAYIFENEKLRVESGRSAPSSYRLPALNIDVTVSTAGADPQRGFISLLDGDGKNRITYIEVIDGKFSLHLPPGNYRFEHYKQLHSIHDLSGDTTFTVTGNGERRNLNVSVL</sequence>
<dbReference type="SMART" id="SM00248">
    <property type="entry name" value="ANK"/>
    <property type="match status" value="3"/>
</dbReference>
<feature type="domain" description="Copper amine oxidase-like N-terminal" evidence="3">
    <location>
        <begin position="50"/>
        <end position="154"/>
    </location>
</feature>
<comment type="caution">
    <text evidence="4">The sequence shown here is derived from an EMBL/GenBank/DDBJ whole genome shotgun (WGS) entry which is preliminary data.</text>
</comment>
<dbReference type="Pfam" id="PF07833">
    <property type="entry name" value="Cu_amine_oxidN1"/>
    <property type="match status" value="1"/>
</dbReference>
<reference evidence="4 5" key="1">
    <citation type="submission" date="2018-06" db="EMBL/GenBank/DDBJ databases">
        <title>Paenibacillus montanisoli sp. nov., isolated from mountain area soil.</title>
        <authorList>
            <person name="Wu M."/>
        </authorList>
    </citation>
    <scope>NUCLEOTIDE SEQUENCE [LARGE SCALE GENOMIC DNA]</scope>
    <source>
        <strain evidence="4 5">RA17</strain>
    </source>
</reference>
<protein>
    <recommendedName>
        <fullName evidence="3">Copper amine oxidase-like N-terminal domain-containing protein</fullName>
    </recommendedName>
</protein>
<name>A0A328U3B1_9BACL</name>
<keyword evidence="5" id="KW-1185">Reference proteome</keyword>
<dbReference type="SUPFAM" id="SSF48403">
    <property type="entry name" value="Ankyrin repeat"/>
    <property type="match status" value="1"/>
</dbReference>
<dbReference type="PANTHER" id="PTHR24189">
    <property type="entry name" value="MYOTROPHIN"/>
    <property type="match status" value="1"/>
</dbReference>
<evidence type="ECO:0000313" key="5">
    <source>
        <dbReference type="Proteomes" id="UP000249260"/>
    </source>
</evidence>